<evidence type="ECO:0000313" key="4">
    <source>
        <dbReference type="Proteomes" id="UP000242188"/>
    </source>
</evidence>
<dbReference type="SUPFAM" id="SSF81296">
    <property type="entry name" value="E set domains"/>
    <property type="match status" value="2"/>
</dbReference>
<dbReference type="EMBL" id="NEDP02003547">
    <property type="protein sequence ID" value="OWF48396.1"/>
    <property type="molecule type" value="Genomic_DNA"/>
</dbReference>
<name>A0A210QI85_MIZYE</name>
<organism evidence="3 4">
    <name type="scientific">Mizuhopecten yessoensis</name>
    <name type="common">Japanese scallop</name>
    <name type="synonym">Patinopecten yessoensis</name>
    <dbReference type="NCBI Taxonomy" id="6573"/>
    <lineage>
        <taxon>Eukaryota</taxon>
        <taxon>Metazoa</taxon>
        <taxon>Spiralia</taxon>
        <taxon>Lophotrochozoa</taxon>
        <taxon>Mollusca</taxon>
        <taxon>Bivalvia</taxon>
        <taxon>Autobranchia</taxon>
        <taxon>Pteriomorphia</taxon>
        <taxon>Pectinida</taxon>
        <taxon>Pectinoidea</taxon>
        <taxon>Pectinidae</taxon>
        <taxon>Mizuhopecten</taxon>
    </lineage>
</organism>
<dbReference type="Proteomes" id="UP000242188">
    <property type="component" value="Unassembled WGS sequence"/>
</dbReference>
<dbReference type="InterPro" id="IPR014752">
    <property type="entry name" value="Arrestin-like_C"/>
</dbReference>
<dbReference type="OrthoDB" id="2333384at2759"/>
<dbReference type="InterPro" id="IPR050357">
    <property type="entry name" value="Arrestin_domain-protein"/>
</dbReference>
<dbReference type="GO" id="GO:0005737">
    <property type="term" value="C:cytoplasm"/>
    <property type="evidence" value="ECO:0007669"/>
    <property type="project" value="TreeGrafter"/>
</dbReference>
<sequence>MKIDLQLVNSSNGVFYAGQVVEAVVQVHTQHEEEIRGIKIKYKGKAKVEWKEGSGEEEREYDAKEKYFEHEQWIISGGHILQPGTTNYPVSFILPPNLPSSFESYYGYIRYNVKAKVDREGKDYKVQYPFTVLSHVDLNMDPNNGMPAQLQESKMICCLCCATGPVSAVFKIDRRGYVPGEAIIINAEIVNNSDRLITSSRVKLIMNISYFADGNTRFEKRDVARLEHGPIDPEGSDTWNGDRLIIPPIPPSPLANCNIIQMEYVIELKADVDNTPFDLEVPLSVTIGTVPLHTYLPPPVPMPELPVDPSGIMMYETGGQPITVQPGATPSVPPPSYGDSVFGNVDVTSERSGDERQMMQYTPQYAYYN</sequence>
<dbReference type="InterPro" id="IPR014756">
    <property type="entry name" value="Ig_E-set"/>
</dbReference>
<keyword evidence="4" id="KW-1185">Reference proteome</keyword>
<accession>A0A210QI85</accession>
<evidence type="ECO:0000313" key="3">
    <source>
        <dbReference type="EMBL" id="OWF48396.1"/>
    </source>
</evidence>
<dbReference type="PANTHER" id="PTHR11188:SF176">
    <property type="entry name" value="ARRESTIN DOMAIN-CONTAINING PROTEIN 1"/>
    <property type="match status" value="1"/>
</dbReference>
<proteinExistence type="inferred from homology"/>
<comment type="similarity">
    <text evidence="1">Belongs to the arrestin family.</text>
</comment>
<comment type="caution">
    <text evidence="3">The sequence shown here is derived from an EMBL/GenBank/DDBJ whole genome shotgun (WGS) entry which is preliminary data.</text>
</comment>
<gene>
    <name evidence="3" type="ORF">KP79_PYT14754</name>
</gene>
<dbReference type="PANTHER" id="PTHR11188">
    <property type="entry name" value="ARRESTIN DOMAIN CONTAINING PROTEIN"/>
    <property type="match status" value="1"/>
</dbReference>
<dbReference type="InterPro" id="IPR011021">
    <property type="entry name" value="Arrestin-like_N"/>
</dbReference>
<evidence type="ECO:0000256" key="1">
    <source>
        <dbReference type="ARBA" id="ARBA00005298"/>
    </source>
</evidence>
<dbReference type="Pfam" id="PF02752">
    <property type="entry name" value="Arrestin_C"/>
    <property type="match status" value="1"/>
</dbReference>
<dbReference type="SMART" id="SM01017">
    <property type="entry name" value="Arrestin_C"/>
    <property type="match status" value="1"/>
</dbReference>
<dbReference type="InterPro" id="IPR011022">
    <property type="entry name" value="Arrestin_C-like"/>
</dbReference>
<evidence type="ECO:0000259" key="2">
    <source>
        <dbReference type="SMART" id="SM01017"/>
    </source>
</evidence>
<dbReference type="Pfam" id="PF00339">
    <property type="entry name" value="Arrestin_N"/>
    <property type="match status" value="1"/>
</dbReference>
<reference evidence="3 4" key="1">
    <citation type="journal article" date="2017" name="Nat. Ecol. Evol.">
        <title>Scallop genome provides insights into evolution of bilaterian karyotype and development.</title>
        <authorList>
            <person name="Wang S."/>
            <person name="Zhang J."/>
            <person name="Jiao W."/>
            <person name="Li J."/>
            <person name="Xun X."/>
            <person name="Sun Y."/>
            <person name="Guo X."/>
            <person name="Huan P."/>
            <person name="Dong B."/>
            <person name="Zhang L."/>
            <person name="Hu X."/>
            <person name="Sun X."/>
            <person name="Wang J."/>
            <person name="Zhao C."/>
            <person name="Wang Y."/>
            <person name="Wang D."/>
            <person name="Huang X."/>
            <person name="Wang R."/>
            <person name="Lv J."/>
            <person name="Li Y."/>
            <person name="Zhang Z."/>
            <person name="Liu B."/>
            <person name="Lu W."/>
            <person name="Hui Y."/>
            <person name="Liang J."/>
            <person name="Zhou Z."/>
            <person name="Hou R."/>
            <person name="Li X."/>
            <person name="Liu Y."/>
            <person name="Li H."/>
            <person name="Ning X."/>
            <person name="Lin Y."/>
            <person name="Zhao L."/>
            <person name="Xing Q."/>
            <person name="Dou J."/>
            <person name="Li Y."/>
            <person name="Mao J."/>
            <person name="Guo H."/>
            <person name="Dou H."/>
            <person name="Li T."/>
            <person name="Mu C."/>
            <person name="Jiang W."/>
            <person name="Fu Q."/>
            <person name="Fu X."/>
            <person name="Miao Y."/>
            <person name="Liu J."/>
            <person name="Yu Q."/>
            <person name="Li R."/>
            <person name="Liao H."/>
            <person name="Li X."/>
            <person name="Kong Y."/>
            <person name="Jiang Z."/>
            <person name="Chourrout D."/>
            <person name="Li R."/>
            <person name="Bao Z."/>
        </authorList>
    </citation>
    <scope>NUCLEOTIDE SEQUENCE [LARGE SCALE GENOMIC DNA]</scope>
    <source>
        <strain evidence="3 4">PY_sf001</strain>
    </source>
</reference>
<dbReference type="GO" id="GO:0015031">
    <property type="term" value="P:protein transport"/>
    <property type="evidence" value="ECO:0007669"/>
    <property type="project" value="TreeGrafter"/>
</dbReference>
<feature type="domain" description="Arrestin C-terminal-like" evidence="2">
    <location>
        <begin position="162"/>
        <end position="292"/>
    </location>
</feature>
<protein>
    <submittedName>
        <fullName evidence="3">Arrestin domain-containing protein 3</fullName>
    </submittedName>
</protein>
<dbReference type="STRING" id="6573.A0A210QI85"/>
<dbReference type="Gene3D" id="2.60.40.640">
    <property type="match status" value="2"/>
</dbReference>
<dbReference type="AlphaFoldDB" id="A0A210QI85"/>